<dbReference type="Gene3D" id="3.40.190.10">
    <property type="entry name" value="Periplasmic binding protein-like II"/>
    <property type="match status" value="1"/>
</dbReference>
<gene>
    <name evidence="1" type="ORF">ACFQE6_25730</name>
</gene>
<reference evidence="1 2" key="1">
    <citation type="journal article" date="2019" name="Int. J. Syst. Evol. Microbiol.">
        <title>The Global Catalogue of Microorganisms (GCM) 10K type strain sequencing project: providing services to taxonomists for standard genome sequencing and annotation.</title>
        <authorList>
            <consortium name="The Broad Institute Genomics Platform"/>
            <consortium name="The Broad Institute Genome Sequencing Center for Infectious Disease"/>
            <person name="Wu L."/>
            <person name="Ma J."/>
        </authorList>
    </citation>
    <scope>NUCLEOTIDE SEQUENCE [LARGE SCALE GENOMIC DNA]</scope>
    <source>
        <strain evidence="1 2">LMG 29247</strain>
    </source>
</reference>
<dbReference type="Proteomes" id="UP001596383">
    <property type="component" value="Unassembled WGS sequence"/>
</dbReference>
<proteinExistence type="predicted"/>
<name>A0ABD5STC1_9EURY</name>
<accession>A0ABD5STC1</accession>
<dbReference type="SUPFAM" id="SSF53850">
    <property type="entry name" value="Periplasmic binding protein-like II"/>
    <property type="match status" value="1"/>
</dbReference>
<dbReference type="AlphaFoldDB" id="A0ABD5STC1"/>
<sequence>MLEEEYGVSPENMTWYAAREEKMPTDLPADVDKHVINPNRDLESMLESGEIDALLSTLIPNSLGNGVERLFSDFKRVEKEYYNETGVFPIMHTIVVHEDIYERHPWVVNSLYDAMERAKELAIRRLYNTDALHATIPWLVDHVEEARAALGEDFWPYGFEPNYHTIDTLTRYSYEQGLSDRRVEPEELFVDELLDTGSETQTRVKPDDVINP</sequence>
<evidence type="ECO:0000313" key="1">
    <source>
        <dbReference type="EMBL" id="MFC6768279.1"/>
    </source>
</evidence>
<comment type="caution">
    <text evidence="1">The sequence shown here is derived from an EMBL/GenBank/DDBJ whole genome shotgun (WGS) entry which is preliminary data.</text>
</comment>
<keyword evidence="2" id="KW-1185">Reference proteome</keyword>
<organism evidence="1 2">
    <name type="scientific">Natrinema soli</name>
    <dbReference type="NCBI Taxonomy" id="1930624"/>
    <lineage>
        <taxon>Archaea</taxon>
        <taxon>Methanobacteriati</taxon>
        <taxon>Methanobacteriota</taxon>
        <taxon>Stenosarchaea group</taxon>
        <taxon>Halobacteria</taxon>
        <taxon>Halobacteriales</taxon>
        <taxon>Natrialbaceae</taxon>
        <taxon>Natrinema</taxon>
    </lineage>
</organism>
<dbReference type="RefSeq" id="WP_273741080.1">
    <property type="nucleotide sequence ID" value="NZ_JAQIVI010000521.1"/>
</dbReference>
<dbReference type="EMBL" id="JBHSWV010000521">
    <property type="protein sequence ID" value="MFC6768279.1"/>
    <property type="molecule type" value="Genomic_DNA"/>
</dbReference>
<protein>
    <recommendedName>
        <fullName evidence="3">ABC transporter substrate-binding protein</fullName>
    </recommendedName>
</protein>
<evidence type="ECO:0000313" key="2">
    <source>
        <dbReference type="Proteomes" id="UP001596383"/>
    </source>
</evidence>
<evidence type="ECO:0008006" key="3">
    <source>
        <dbReference type="Google" id="ProtNLM"/>
    </source>
</evidence>